<keyword evidence="2" id="KW-1133">Transmembrane helix</keyword>
<feature type="compositionally biased region" description="Low complexity" evidence="1">
    <location>
        <begin position="53"/>
        <end position="65"/>
    </location>
</feature>
<dbReference type="AlphaFoldDB" id="A0A9W8E3E5"/>
<evidence type="ECO:0000256" key="2">
    <source>
        <dbReference type="SAM" id="Phobius"/>
    </source>
</evidence>
<feature type="compositionally biased region" description="Basic and acidic residues" evidence="1">
    <location>
        <begin position="38"/>
        <end position="52"/>
    </location>
</feature>
<organism evidence="3 4">
    <name type="scientific">Dispira parvispora</name>
    <dbReference type="NCBI Taxonomy" id="1520584"/>
    <lineage>
        <taxon>Eukaryota</taxon>
        <taxon>Fungi</taxon>
        <taxon>Fungi incertae sedis</taxon>
        <taxon>Zoopagomycota</taxon>
        <taxon>Kickxellomycotina</taxon>
        <taxon>Dimargaritomycetes</taxon>
        <taxon>Dimargaritales</taxon>
        <taxon>Dimargaritaceae</taxon>
        <taxon>Dispira</taxon>
    </lineage>
</organism>
<keyword evidence="4" id="KW-1185">Reference proteome</keyword>
<feature type="region of interest" description="Disordered" evidence="1">
    <location>
        <begin position="38"/>
        <end position="65"/>
    </location>
</feature>
<evidence type="ECO:0000256" key="1">
    <source>
        <dbReference type="SAM" id="MobiDB-lite"/>
    </source>
</evidence>
<accession>A0A9W8E3E5</accession>
<keyword evidence="2" id="KW-0472">Membrane</keyword>
<protein>
    <submittedName>
        <fullName evidence="3">Uncharacterized protein</fullName>
    </submittedName>
</protein>
<gene>
    <name evidence="3" type="ORF">IWQ62_006696</name>
</gene>
<feature type="transmembrane region" description="Helical" evidence="2">
    <location>
        <begin position="12"/>
        <end position="30"/>
    </location>
</feature>
<reference evidence="3" key="1">
    <citation type="submission" date="2022-07" db="EMBL/GenBank/DDBJ databases">
        <title>Phylogenomic reconstructions and comparative analyses of Kickxellomycotina fungi.</title>
        <authorList>
            <person name="Reynolds N.K."/>
            <person name="Stajich J.E."/>
            <person name="Barry K."/>
            <person name="Grigoriev I.V."/>
            <person name="Crous P."/>
            <person name="Smith M.E."/>
        </authorList>
    </citation>
    <scope>NUCLEOTIDE SEQUENCE</scope>
    <source>
        <strain evidence="3">RSA 1196</strain>
    </source>
</reference>
<evidence type="ECO:0000313" key="3">
    <source>
        <dbReference type="EMBL" id="KAJ1949653.1"/>
    </source>
</evidence>
<keyword evidence="2" id="KW-0812">Transmembrane</keyword>
<evidence type="ECO:0000313" key="4">
    <source>
        <dbReference type="Proteomes" id="UP001150925"/>
    </source>
</evidence>
<comment type="caution">
    <text evidence="3">The sequence shown here is derived from an EMBL/GenBank/DDBJ whole genome shotgun (WGS) entry which is preliminary data.</text>
</comment>
<dbReference type="EMBL" id="JANBPY010003952">
    <property type="protein sequence ID" value="KAJ1949653.1"/>
    <property type="molecule type" value="Genomic_DNA"/>
</dbReference>
<sequence>QQAIISRYVGRSWGGAIIVAGIGWGLAQIFGGPKKISTHREITDNSDAKDSKPMSTSSSSADAST</sequence>
<proteinExistence type="predicted"/>
<dbReference type="Proteomes" id="UP001150925">
    <property type="component" value="Unassembled WGS sequence"/>
</dbReference>
<feature type="non-terminal residue" evidence="3">
    <location>
        <position position="65"/>
    </location>
</feature>
<name>A0A9W8E3E5_9FUNG</name>